<accession>L1JRW9</accession>
<dbReference type="Pfam" id="PF12796">
    <property type="entry name" value="Ank_2"/>
    <property type="match status" value="1"/>
</dbReference>
<reference evidence="5" key="3">
    <citation type="submission" date="2015-06" db="UniProtKB">
        <authorList>
            <consortium name="EnsemblProtists"/>
        </authorList>
    </citation>
    <scope>IDENTIFICATION</scope>
</reference>
<dbReference type="SUPFAM" id="SSF48403">
    <property type="entry name" value="Ankyrin repeat"/>
    <property type="match status" value="1"/>
</dbReference>
<dbReference type="PROSITE" id="PS50297">
    <property type="entry name" value="ANK_REP_REGION"/>
    <property type="match status" value="2"/>
</dbReference>
<feature type="repeat" description="ANK" evidence="3">
    <location>
        <begin position="28"/>
        <end position="60"/>
    </location>
</feature>
<evidence type="ECO:0000313" key="5">
    <source>
        <dbReference type="EnsemblProtists" id="EKX50813"/>
    </source>
</evidence>
<feature type="repeat" description="ANK" evidence="3">
    <location>
        <begin position="61"/>
        <end position="82"/>
    </location>
</feature>
<dbReference type="Gene3D" id="1.25.40.20">
    <property type="entry name" value="Ankyrin repeat-containing domain"/>
    <property type="match status" value="1"/>
</dbReference>
<dbReference type="PROSITE" id="PS50088">
    <property type="entry name" value="ANK_REPEAT"/>
    <property type="match status" value="2"/>
</dbReference>
<dbReference type="PANTHER" id="PTHR24171">
    <property type="entry name" value="ANKYRIN REPEAT DOMAIN-CONTAINING PROTEIN 39-RELATED"/>
    <property type="match status" value="1"/>
</dbReference>
<dbReference type="HOGENOM" id="CLU_000134_45_2_1"/>
<sequence length="82" mass="8974">MAARHDDVQMIEKILSTPGMKADTFDVRGRTPLHFAAQHGCSRSAELLLKRHASPQIKGADGKTPLSLAIENNHNDIVSMLL</sequence>
<reference evidence="4 6" key="1">
    <citation type="journal article" date="2012" name="Nature">
        <title>Algal genomes reveal evolutionary mosaicism and the fate of nucleomorphs.</title>
        <authorList>
            <consortium name="DOE Joint Genome Institute"/>
            <person name="Curtis B.A."/>
            <person name="Tanifuji G."/>
            <person name="Burki F."/>
            <person name="Gruber A."/>
            <person name="Irimia M."/>
            <person name="Maruyama S."/>
            <person name="Arias M.C."/>
            <person name="Ball S.G."/>
            <person name="Gile G.H."/>
            <person name="Hirakawa Y."/>
            <person name="Hopkins J.F."/>
            <person name="Kuo A."/>
            <person name="Rensing S.A."/>
            <person name="Schmutz J."/>
            <person name="Symeonidi A."/>
            <person name="Elias M."/>
            <person name="Eveleigh R.J."/>
            <person name="Herman E.K."/>
            <person name="Klute M.J."/>
            <person name="Nakayama T."/>
            <person name="Obornik M."/>
            <person name="Reyes-Prieto A."/>
            <person name="Armbrust E.V."/>
            <person name="Aves S.J."/>
            <person name="Beiko R.G."/>
            <person name="Coutinho P."/>
            <person name="Dacks J.B."/>
            <person name="Durnford D.G."/>
            <person name="Fast N.M."/>
            <person name="Green B.R."/>
            <person name="Grisdale C.J."/>
            <person name="Hempel F."/>
            <person name="Henrissat B."/>
            <person name="Hoppner M.P."/>
            <person name="Ishida K."/>
            <person name="Kim E."/>
            <person name="Koreny L."/>
            <person name="Kroth P.G."/>
            <person name="Liu Y."/>
            <person name="Malik S.B."/>
            <person name="Maier U.G."/>
            <person name="McRose D."/>
            <person name="Mock T."/>
            <person name="Neilson J.A."/>
            <person name="Onodera N.T."/>
            <person name="Poole A.M."/>
            <person name="Pritham E.J."/>
            <person name="Richards T.A."/>
            <person name="Rocap G."/>
            <person name="Roy S.W."/>
            <person name="Sarai C."/>
            <person name="Schaack S."/>
            <person name="Shirato S."/>
            <person name="Slamovits C.H."/>
            <person name="Spencer D.F."/>
            <person name="Suzuki S."/>
            <person name="Worden A.Z."/>
            <person name="Zauner S."/>
            <person name="Barry K."/>
            <person name="Bell C."/>
            <person name="Bharti A.K."/>
            <person name="Crow J.A."/>
            <person name="Grimwood J."/>
            <person name="Kramer R."/>
            <person name="Lindquist E."/>
            <person name="Lucas S."/>
            <person name="Salamov A."/>
            <person name="McFadden G.I."/>
            <person name="Lane C.E."/>
            <person name="Keeling P.J."/>
            <person name="Gray M.W."/>
            <person name="Grigoriev I.V."/>
            <person name="Archibald J.M."/>
        </authorList>
    </citation>
    <scope>NUCLEOTIDE SEQUENCE</scope>
    <source>
        <strain evidence="4 6">CCMP2712</strain>
    </source>
</reference>
<feature type="non-terminal residue" evidence="4">
    <location>
        <position position="82"/>
    </location>
</feature>
<dbReference type="RefSeq" id="XP_005837793.1">
    <property type="nucleotide sequence ID" value="XM_005837736.1"/>
</dbReference>
<keyword evidence="2 3" id="KW-0040">ANK repeat</keyword>
<dbReference type="KEGG" id="gtt:GUITHDRAFT_66554"/>
<evidence type="ECO:0000313" key="6">
    <source>
        <dbReference type="Proteomes" id="UP000011087"/>
    </source>
</evidence>
<dbReference type="GeneID" id="17307468"/>
<dbReference type="InterPro" id="IPR036770">
    <property type="entry name" value="Ankyrin_rpt-contain_sf"/>
</dbReference>
<evidence type="ECO:0000313" key="4">
    <source>
        <dbReference type="EMBL" id="EKX50813.1"/>
    </source>
</evidence>
<name>L1JRW9_GUITC</name>
<dbReference type="AlphaFoldDB" id="L1JRW9"/>
<dbReference type="GO" id="GO:0085020">
    <property type="term" value="P:protein K6-linked ubiquitination"/>
    <property type="evidence" value="ECO:0007669"/>
    <property type="project" value="TreeGrafter"/>
</dbReference>
<dbReference type="InterPro" id="IPR002110">
    <property type="entry name" value="Ankyrin_rpt"/>
</dbReference>
<keyword evidence="1" id="KW-0677">Repeat</keyword>
<evidence type="ECO:0000256" key="3">
    <source>
        <dbReference type="PROSITE-ProRule" id="PRU00023"/>
    </source>
</evidence>
<dbReference type="PaxDb" id="55529-EKX50813"/>
<gene>
    <name evidence="4" type="ORF">GUITHDRAFT_66554</name>
</gene>
<dbReference type="STRING" id="905079.L1JRW9"/>
<dbReference type="PANTHER" id="PTHR24171:SF8">
    <property type="entry name" value="BRCA1-ASSOCIATED RING DOMAIN PROTEIN 1"/>
    <property type="match status" value="1"/>
</dbReference>
<evidence type="ECO:0000256" key="2">
    <source>
        <dbReference type="ARBA" id="ARBA00023043"/>
    </source>
</evidence>
<dbReference type="EnsemblProtists" id="EKX50813">
    <property type="protein sequence ID" value="EKX50813"/>
    <property type="gene ID" value="GUITHDRAFT_66554"/>
</dbReference>
<organism evidence="4">
    <name type="scientific">Guillardia theta (strain CCMP2712)</name>
    <name type="common">Cryptophyte</name>
    <dbReference type="NCBI Taxonomy" id="905079"/>
    <lineage>
        <taxon>Eukaryota</taxon>
        <taxon>Cryptophyceae</taxon>
        <taxon>Pyrenomonadales</taxon>
        <taxon>Geminigeraceae</taxon>
        <taxon>Guillardia</taxon>
    </lineage>
</organism>
<dbReference type="eggNOG" id="KOG4177">
    <property type="taxonomic scope" value="Eukaryota"/>
</dbReference>
<evidence type="ECO:0000256" key="1">
    <source>
        <dbReference type="ARBA" id="ARBA00022737"/>
    </source>
</evidence>
<dbReference type="GO" id="GO:0004842">
    <property type="term" value="F:ubiquitin-protein transferase activity"/>
    <property type="evidence" value="ECO:0007669"/>
    <property type="project" value="TreeGrafter"/>
</dbReference>
<keyword evidence="6" id="KW-1185">Reference proteome</keyword>
<dbReference type="EMBL" id="JH992977">
    <property type="protein sequence ID" value="EKX50813.1"/>
    <property type="molecule type" value="Genomic_DNA"/>
</dbReference>
<reference evidence="6" key="2">
    <citation type="submission" date="2012-11" db="EMBL/GenBank/DDBJ databases">
        <authorList>
            <person name="Kuo A."/>
            <person name="Curtis B.A."/>
            <person name="Tanifuji G."/>
            <person name="Burki F."/>
            <person name="Gruber A."/>
            <person name="Irimia M."/>
            <person name="Maruyama S."/>
            <person name="Arias M.C."/>
            <person name="Ball S.G."/>
            <person name="Gile G.H."/>
            <person name="Hirakawa Y."/>
            <person name="Hopkins J.F."/>
            <person name="Rensing S.A."/>
            <person name="Schmutz J."/>
            <person name="Symeonidi A."/>
            <person name="Elias M."/>
            <person name="Eveleigh R.J."/>
            <person name="Herman E.K."/>
            <person name="Klute M.J."/>
            <person name="Nakayama T."/>
            <person name="Obornik M."/>
            <person name="Reyes-Prieto A."/>
            <person name="Armbrust E.V."/>
            <person name="Aves S.J."/>
            <person name="Beiko R.G."/>
            <person name="Coutinho P."/>
            <person name="Dacks J.B."/>
            <person name="Durnford D.G."/>
            <person name="Fast N.M."/>
            <person name="Green B.R."/>
            <person name="Grisdale C."/>
            <person name="Hempe F."/>
            <person name="Henrissat B."/>
            <person name="Hoppner M.P."/>
            <person name="Ishida K.-I."/>
            <person name="Kim E."/>
            <person name="Koreny L."/>
            <person name="Kroth P.G."/>
            <person name="Liu Y."/>
            <person name="Malik S.-B."/>
            <person name="Maier U.G."/>
            <person name="McRose D."/>
            <person name="Mock T."/>
            <person name="Neilson J.A."/>
            <person name="Onodera N.T."/>
            <person name="Poole A.M."/>
            <person name="Pritham E.J."/>
            <person name="Richards T.A."/>
            <person name="Rocap G."/>
            <person name="Roy S.W."/>
            <person name="Sarai C."/>
            <person name="Schaack S."/>
            <person name="Shirato S."/>
            <person name="Slamovits C.H."/>
            <person name="Spencer D.F."/>
            <person name="Suzuki S."/>
            <person name="Worden A.Z."/>
            <person name="Zauner S."/>
            <person name="Barry K."/>
            <person name="Bell C."/>
            <person name="Bharti A.K."/>
            <person name="Crow J.A."/>
            <person name="Grimwood J."/>
            <person name="Kramer R."/>
            <person name="Lindquist E."/>
            <person name="Lucas S."/>
            <person name="Salamov A."/>
            <person name="McFadden G.I."/>
            <person name="Lane C.E."/>
            <person name="Keeling P.J."/>
            <person name="Gray M.W."/>
            <person name="Grigoriev I.V."/>
            <person name="Archibald J.M."/>
        </authorList>
    </citation>
    <scope>NUCLEOTIDE SEQUENCE</scope>
    <source>
        <strain evidence="6">CCMP2712</strain>
    </source>
</reference>
<dbReference type="OrthoDB" id="341259at2759"/>
<dbReference type="Proteomes" id="UP000011087">
    <property type="component" value="Unassembled WGS sequence"/>
</dbReference>
<proteinExistence type="predicted"/>
<protein>
    <submittedName>
        <fullName evidence="4 5">Uncharacterized protein</fullName>
    </submittedName>
</protein>